<evidence type="ECO:0000256" key="11">
    <source>
        <dbReference type="ARBA" id="ARBA00022989"/>
    </source>
</evidence>
<keyword evidence="14" id="KW-0446">Lipid-binding</keyword>
<dbReference type="PROSITE" id="PS50082">
    <property type="entry name" value="WD_REPEATS_2"/>
    <property type="match status" value="2"/>
</dbReference>
<feature type="region of interest" description="Disordered" evidence="21">
    <location>
        <begin position="575"/>
        <end position="620"/>
    </location>
</feature>
<evidence type="ECO:0000256" key="4">
    <source>
        <dbReference type="ARBA" id="ARBA00007410"/>
    </source>
</evidence>
<feature type="repeat" description="WD" evidence="20">
    <location>
        <begin position="842"/>
        <end position="873"/>
    </location>
</feature>
<dbReference type="Gene3D" id="2.130.10.10">
    <property type="entry name" value="YVTN repeat-like/Quinoprotein amine dehydrogenase"/>
    <property type="match status" value="2"/>
</dbReference>
<feature type="transmembrane region" description="Helical" evidence="22">
    <location>
        <begin position="449"/>
        <end position="470"/>
    </location>
</feature>
<keyword evidence="17" id="KW-0325">Glycoprotein</keyword>
<dbReference type="SUPFAM" id="SSF82866">
    <property type="entry name" value="Multidrug efflux transporter AcrB transmembrane domain"/>
    <property type="match status" value="1"/>
</dbReference>
<evidence type="ECO:0000256" key="9">
    <source>
        <dbReference type="ARBA" id="ARBA00022737"/>
    </source>
</evidence>
<sequence>MSALSRIPGLASLGALVASAFSLHHPTIRRYNDLLASAFYHHGRLCASNQATVMVLVIIFVGIISYPGIITSYNSSSYARMPTPPSLSSSRANLEAFWADVITPTWTQDTDLIGAQVSSGPPLHYVAPVIINASSIMHQERQDDTPFSETDLLIFAAHVHQRIESIVVDYNAPDHREGQQERAWTPRYLSLKDICLQDKESTARCLVQSPLVHWTSSDHLETDDDLDHILRLHNSSMASVKSSLFGRIAAAVTNGDHLDSQQQQGQHGLQPATASSLAITFFLRGDSEISNYPKGVNVERAWKLIFDRLLHEWDDPSLWASLPDDDRGEDYPEGARVNHSPPTAPSSRLADLSIDISSDIGKAHAGSRRLVSEEYAKPRSNISAEYWLLGMAYFVMFLYISLSVGRVDLVKSKYGLGIAAVATVFVSLLMSIGLCSVFGVTLTLMPWEILPFMIIVVGVENINILVHAVVETSMDLPVKERVGRGLGAVGVSITMTLIAELCLLIVGAMTTIPAVQEFCTFAIAAVIMDYLLQMSFFITVISIDIRRLELSDLSSRPVAPLLRYPFSRHGLHSTLAHGSRAGPLSTTTDAKFKHQRSDSSVSNHSEGESKSTGKPKPSPKGRIFTSIIMVGVMTYLGYIYGTTSQATQSTNVAVSFWHIQSSEFASEFWNLMDASNNGGYLEIYQPMVLTVTPFSSTSSKDCIDLQEDECSDPDAVHQDELDQRGKAAKLTNRQLDPKRPFKILRDTLLIACLFVFWLVRVFVIPSIVLAAAILLLLSYLLSPQRKLLVDLQWSFPFIVLPGDYQSKRKIMMEELLAQEARELGRDPGPSIPLPGTVDTLKMGGHETDIDQMDVTPNGLVLTSSMDGIILLWSSDEDGQVPIAQLESGPRTESMPTNPSRAPGRGSLSTSSSHRPINKSVRCLQLDPSGNYAAAGYSDGSIRFWRIDTLKAERDTKWRGQALSLSPMYHFDRADDTDPAKLRVSSIHFWPSKSGLSLIAGYRDGQVWSWNPLNGSGHFLVQSKHRGGIAELEVVELEQHTRYELGLQQKTYLVTAGKDGTIQCWSSPGDLSMSANWTSLWQQPSLGPGISVSVLSKDNEVPMISTGYSNGAIRIWDIEHGSLVWTLSRGTLVSGPQAGYSQSDRRHSATALDHQPSHQGAVTKLSFKALELEDGLTGEPAPRVWLVISSGMDETVMVWMVEWEGLMSLPPTQEFDPQGTSPQSRAPLKRSMSQRELSHPMFHGRGAEPVDTLSSSLPAPRLVGFAKQRGGKSMAVGSTCLYGVRRRESPLAVMSSAVPKQPHTSVSDFAGSTAARNRRKSAQLTSLPNTSSSSSNGKRGWEVWEADLYQCIFKDPGVWGLDLSVRSIDLQAALPTTSGYQDAFYARRGSYFALNRCSSEYEPFRTETRNSADAVMVNSNGSGMAVPVSPSLDPHHPEQLKTWSQSQSNIPKPQLRRRPGSSSSHGGQQGYVYTSGYPQQYPPTPGSEFSQFLFPTGSGRPDGSPWDPMQENTGREIEHELLPFVETRHIHVILPHQIDGKGVELSNIVVGFGNWIKIVRVQNDEEEEEEENEGLDVYDYEG</sequence>
<reference evidence="24" key="1">
    <citation type="journal article" date="2020" name="Fungal Divers.">
        <title>Resolving the Mortierellaceae phylogeny through synthesis of multi-gene phylogenetics and phylogenomics.</title>
        <authorList>
            <person name="Vandepol N."/>
            <person name="Liber J."/>
            <person name="Desiro A."/>
            <person name="Na H."/>
            <person name="Kennedy M."/>
            <person name="Barry K."/>
            <person name="Grigoriev I.V."/>
            <person name="Miller A.N."/>
            <person name="O'Donnell K."/>
            <person name="Stajich J.E."/>
            <person name="Bonito G."/>
        </authorList>
    </citation>
    <scope>NUCLEOTIDE SEQUENCE</scope>
    <source>
        <strain evidence="24">NVP1</strain>
    </source>
</reference>
<keyword evidence="10" id="KW-0256">Endoplasmic reticulum</keyword>
<feature type="transmembrane region" description="Helical" evidence="22">
    <location>
        <begin position="386"/>
        <end position="404"/>
    </location>
</feature>
<dbReference type="GO" id="GO:0032933">
    <property type="term" value="P:SREBP signaling pathway"/>
    <property type="evidence" value="ECO:0007669"/>
    <property type="project" value="InterPro"/>
</dbReference>
<keyword evidence="11 22" id="KW-1133">Transmembrane helix</keyword>
<comment type="caution">
    <text evidence="24">The sequence shown here is derived from an EMBL/GenBank/DDBJ whole genome shotgun (WGS) entry which is preliminary data.</text>
</comment>
<evidence type="ECO:0000256" key="8">
    <source>
        <dbReference type="ARBA" id="ARBA00022692"/>
    </source>
</evidence>
<feature type="region of interest" description="Disordered" evidence="21">
    <location>
        <begin position="1209"/>
        <end position="1235"/>
    </location>
</feature>
<dbReference type="InterPro" id="IPR053958">
    <property type="entry name" value="HMGCR/SNAP/NPC1-like_SSD"/>
</dbReference>
<dbReference type="Pfam" id="PF12349">
    <property type="entry name" value="Sterol-sensing"/>
    <property type="match status" value="1"/>
</dbReference>
<evidence type="ECO:0000313" key="24">
    <source>
        <dbReference type="EMBL" id="KAF9333418.1"/>
    </source>
</evidence>
<dbReference type="EMBL" id="JAAAUY010000203">
    <property type="protein sequence ID" value="KAF9333418.1"/>
    <property type="molecule type" value="Genomic_DNA"/>
</dbReference>
<feature type="region of interest" description="Disordered" evidence="21">
    <location>
        <begin position="885"/>
        <end position="914"/>
    </location>
</feature>
<evidence type="ECO:0000256" key="18">
    <source>
        <dbReference type="ARBA" id="ARBA00023221"/>
    </source>
</evidence>
<dbReference type="Pfam" id="PF00400">
    <property type="entry name" value="WD40"/>
    <property type="match status" value="2"/>
</dbReference>
<evidence type="ECO:0000256" key="1">
    <source>
        <dbReference type="ARBA" id="ARBA00004477"/>
    </source>
</evidence>
<feature type="repeat" description="WD" evidence="20">
    <location>
        <begin position="920"/>
        <end position="954"/>
    </location>
</feature>
<keyword evidence="9" id="KW-0677">Repeat</keyword>
<feature type="transmembrane region" description="Helical" evidence="22">
    <location>
        <begin position="416"/>
        <end position="442"/>
    </location>
</feature>
<protein>
    <recommendedName>
        <fullName evidence="5">Sterol regulatory element-binding protein cleavage-activating protein</fullName>
    </recommendedName>
</protein>
<evidence type="ECO:0000256" key="21">
    <source>
        <dbReference type="SAM" id="MobiDB-lite"/>
    </source>
</evidence>
<keyword evidence="6" id="KW-0153">Cholesterol metabolism</keyword>
<dbReference type="InterPro" id="IPR036322">
    <property type="entry name" value="WD40_repeat_dom_sf"/>
</dbReference>
<accession>A0A9P5VMS8</accession>
<feature type="region of interest" description="Disordered" evidence="21">
    <location>
        <begin position="1293"/>
        <end position="1337"/>
    </location>
</feature>
<comment type="function">
    <text evidence="19">Escort protein required for cholesterol as well as lipid homeostasis. Regulates export of the SCAP-SREBP complex from the endoplasmic reticulum to the Golgi upon low cholesterol, thereby regulating the processing of sterol regulatory element-binding proteins (SREBPs) SREBF1/SREBP1 and SREBF2/SREBP2. At high sterol concentrations, formation of a ternary complex with INSIG (INSIG1 or INSIG2) leads to mask the ER export signal in SCAP, promoting retention of the complex in the endoplasmic reticulum. Low sterol concentrations trigger release of INSIG, a conformational change in the SSD domain of SCAP, unmasking of the ER export signal, promoting recruitment into COPII-coated vesicles and transport of the SCAP-SREBP to the Golgi: in the Golgi, SREBPs are then processed, releasing the transcription factor fragment of SREBPs from the membrane, its import into the nucleus and up-regulation of LDLR, INSIG1 and the mevalonate pathway. Binds cholesterol via its SSD domain.</text>
</comment>
<feature type="domain" description="SSD" evidence="23">
    <location>
        <begin position="385"/>
        <end position="543"/>
    </location>
</feature>
<feature type="compositionally biased region" description="Acidic residues" evidence="21">
    <location>
        <begin position="1563"/>
        <end position="1581"/>
    </location>
</feature>
<feature type="compositionally biased region" description="Low complexity" evidence="21">
    <location>
        <begin position="1323"/>
        <end position="1335"/>
    </location>
</feature>
<dbReference type="GO" id="GO:0008203">
    <property type="term" value="P:cholesterol metabolic process"/>
    <property type="evidence" value="ECO:0007669"/>
    <property type="project" value="UniProtKB-KW"/>
</dbReference>
<feature type="transmembrane region" description="Helical" evidence="22">
    <location>
        <begin position="482"/>
        <end position="506"/>
    </location>
</feature>
<feature type="transmembrane region" description="Helical" evidence="22">
    <location>
        <begin position="623"/>
        <end position="641"/>
    </location>
</feature>
<organism evidence="24 25">
    <name type="scientific">Podila minutissima</name>
    <dbReference type="NCBI Taxonomy" id="64525"/>
    <lineage>
        <taxon>Eukaryota</taxon>
        <taxon>Fungi</taxon>
        <taxon>Fungi incertae sedis</taxon>
        <taxon>Mucoromycota</taxon>
        <taxon>Mortierellomycotina</taxon>
        <taxon>Mortierellomycetes</taxon>
        <taxon>Mortierellales</taxon>
        <taxon>Mortierellaceae</taxon>
        <taxon>Podila</taxon>
    </lineage>
</organism>
<dbReference type="GO" id="GO:0012507">
    <property type="term" value="C:ER to Golgi transport vesicle membrane"/>
    <property type="evidence" value="ECO:0007669"/>
    <property type="project" value="UniProtKB-SubCell"/>
</dbReference>
<evidence type="ECO:0000313" key="25">
    <source>
        <dbReference type="Proteomes" id="UP000696485"/>
    </source>
</evidence>
<evidence type="ECO:0000256" key="16">
    <source>
        <dbReference type="ARBA" id="ARBA00023166"/>
    </source>
</evidence>
<evidence type="ECO:0000256" key="19">
    <source>
        <dbReference type="ARBA" id="ARBA00045958"/>
    </source>
</evidence>
<dbReference type="InterPro" id="IPR000731">
    <property type="entry name" value="SSD"/>
</dbReference>
<dbReference type="SUPFAM" id="SSF50978">
    <property type="entry name" value="WD40 repeat-like"/>
    <property type="match status" value="1"/>
</dbReference>
<evidence type="ECO:0000256" key="14">
    <source>
        <dbReference type="ARBA" id="ARBA00023121"/>
    </source>
</evidence>
<feature type="region of interest" description="Disordered" evidence="21">
    <location>
        <begin position="1135"/>
        <end position="1157"/>
    </location>
</feature>
<evidence type="ECO:0000256" key="2">
    <source>
        <dbReference type="ARBA" id="ARBA00004557"/>
    </source>
</evidence>
<dbReference type="PANTHER" id="PTHR46378">
    <property type="entry name" value="STEROL REGULATORY ELEMENT-BINDING PROTEIN CLEAVAGE-ACTIVATING PROTEIN"/>
    <property type="match status" value="1"/>
</dbReference>
<dbReference type="PANTHER" id="PTHR46378:SF1">
    <property type="entry name" value="STEROL REGULATORY ELEMENT-BINDING PROTEIN CLEAVAGE-ACTIVATING PROTEIN"/>
    <property type="match status" value="1"/>
</dbReference>
<feature type="transmembrane region" description="Helical" evidence="22">
    <location>
        <begin position="748"/>
        <end position="781"/>
    </location>
</feature>
<dbReference type="PROSITE" id="PS50156">
    <property type="entry name" value="SSD"/>
    <property type="match status" value="1"/>
</dbReference>
<comment type="subcellular location">
    <subcellularLocation>
        <location evidence="2">Cytoplasmic vesicle</location>
        <location evidence="2">COPII-coated vesicle membrane</location>
        <topology evidence="2">Multi-pass membrane protein</topology>
    </subcellularLocation>
    <subcellularLocation>
        <location evidence="1">Endoplasmic reticulum membrane</location>
        <topology evidence="1">Multi-pass membrane protein</topology>
    </subcellularLocation>
    <subcellularLocation>
        <location evidence="3">Golgi apparatus membrane</location>
        <topology evidence="3">Multi-pass membrane protein</topology>
    </subcellularLocation>
</comment>
<dbReference type="GO" id="GO:0032934">
    <property type="term" value="F:sterol binding"/>
    <property type="evidence" value="ECO:0007669"/>
    <property type="project" value="InterPro"/>
</dbReference>
<evidence type="ECO:0000256" key="12">
    <source>
        <dbReference type="ARBA" id="ARBA00023034"/>
    </source>
</evidence>
<dbReference type="GO" id="GO:0000139">
    <property type="term" value="C:Golgi membrane"/>
    <property type="evidence" value="ECO:0007669"/>
    <property type="project" value="UniProtKB-SubCell"/>
</dbReference>
<keyword evidence="7 20" id="KW-0853">WD repeat</keyword>
<dbReference type="InterPro" id="IPR001680">
    <property type="entry name" value="WD40_rpt"/>
</dbReference>
<keyword evidence="25" id="KW-1185">Reference proteome</keyword>
<evidence type="ECO:0000256" key="7">
    <source>
        <dbReference type="ARBA" id="ARBA00022574"/>
    </source>
</evidence>
<feature type="region of interest" description="Disordered" evidence="21">
    <location>
        <begin position="324"/>
        <end position="347"/>
    </location>
</feature>
<evidence type="ECO:0000259" key="23">
    <source>
        <dbReference type="PROSITE" id="PS50156"/>
    </source>
</evidence>
<dbReference type="SMART" id="SM00320">
    <property type="entry name" value="WD40"/>
    <property type="match status" value="6"/>
</dbReference>
<feature type="transmembrane region" description="Helical" evidence="22">
    <location>
        <begin position="51"/>
        <end position="73"/>
    </location>
</feature>
<evidence type="ECO:0000256" key="22">
    <source>
        <dbReference type="SAM" id="Phobius"/>
    </source>
</evidence>
<dbReference type="InterPro" id="IPR015943">
    <property type="entry name" value="WD40/YVTN_repeat-like_dom_sf"/>
</dbReference>
<dbReference type="GO" id="GO:0005789">
    <property type="term" value="C:endoplasmic reticulum membrane"/>
    <property type="evidence" value="ECO:0007669"/>
    <property type="project" value="UniProtKB-SubCell"/>
</dbReference>
<keyword evidence="16" id="KW-1207">Sterol metabolism</keyword>
<dbReference type="InterPro" id="IPR030225">
    <property type="entry name" value="SCAP"/>
</dbReference>
<evidence type="ECO:0000256" key="20">
    <source>
        <dbReference type="PROSITE-ProRule" id="PRU00221"/>
    </source>
</evidence>
<dbReference type="Gene3D" id="1.20.1640.10">
    <property type="entry name" value="Multidrug efflux transporter AcrB transmembrane domain"/>
    <property type="match status" value="1"/>
</dbReference>
<evidence type="ECO:0000256" key="5">
    <source>
        <dbReference type="ARBA" id="ARBA00019541"/>
    </source>
</evidence>
<feature type="region of interest" description="Disordered" evidence="21">
    <location>
        <begin position="1420"/>
        <end position="1505"/>
    </location>
</feature>
<keyword evidence="18" id="KW-0753">Steroid metabolism</keyword>
<evidence type="ECO:0000256" key="3">
    <source>
        <dbReference type="ARBA" id="ARBA00004653"/>
    </source>
</evidence>
<evidence type="ECO:0000256" key="13">
    <source>
        <dbReference type="ARBA" id="ARBA00023098"/>
    </source>
</evidence>
<evidence type="ECO:0000256" key="17">
    <source>
        <dbReference type="ARBA" id="ARBA00023180"/>
    </source>
</evidence>
<feature type="compositionally biased region" description="Polar residues" evidence="21">
    <location>
        <begin position="1440"/>
        <end position="1450"/>
    </location>
</feature>
<dbReference type="GO" id="GO:0032936">
    <property type="term" value="C:SREBP-SCAP complex"/>
    <property type="evidence" value="ECO:0007669"/>
    <property type="project" value="TreeGrafter"/>
</dbReference>
<keyword evidence="8 22" id="KW-0812">Transmembrane</keyword>
<evidence type="ECO:0000256" key="6">
    <source>
        <dbReference type="ARBA" id="ARBA00022548"/>
    </source>
</evidence>
<keyword evidence="13" id="KW-0443">Lipid metabolism</keyword>
<dbReference type="Proteomes" id="UP000696485">
    <property type="component" value="Unassembled WGS sequence"/>
</dbReference>
<feature type="region of interest" description="Disordered" evidence="21">
    <location>
        <begin position="1562"/>
        <end position="1581"/>
    </location>
</feature>
<evidence type="ECO:0000256" key="10">
    <source>
        <dbReference type="ARBA" id="ARBA00022824"/>
    </source>
</evidence>
<comment type="similarity">
    <text evidence="4">Belongs to the WD repeat SCAP family.</text>
</comment>
<keyword evidence="12" id="KW-0333">Golgi apparatus</keyword>
<proteinExistence type="inferred from homology"/>
<feature type="transmembrane region" description="Helical" evidence="22">
    <location>
        <begin position="518"/>
        <end position="543"/>
    </location>
</feature>
<name>A0A9P5VMS8_9FUNG</name>
<evidence type="ECO:0000256" key="15">
    <source>
        <dbReference type="ARBA" id="ARBA00023136"/>
    </source>
</evidence>
<keyword evidence="15 22" id="KW-0472">Membrane</keyword>
<dbReference type="GO" id="GO:0045540">
    <property type="term" value="P:regulation of cholesterol biosynthetic process"/>
    <property type="evidence" value="ECO:0007669"/>
    <property type="project" value="TreeGrafter"/>
</dbReference>
<gene>
    <name evidence="24" type="ORF">BG006_003658</name>
</gene>